<proteinExistence type="predicted"/>
<name>A0A6M3J213_9ZZZZ</name>
<organism evidence="1">
    <name type="scientific">viral metagenome</name>
    <dbReference type="NCBI Taxonomy" id="1070528"/>
    <lineage>
        <taxon>unclassified sequences</taxon>
        <taxon>metagenomes</taxon>
        <taxon>organismal metagenomes</taxon>
    </lineage>
</organism>
<protein>
    <submittedName>
        <fullName evidence="1">Uncharacterized protein</fullName>
    </submittedName>
</protein>
<evidence type="ECO:0000313" key="1">
    <source>
        <dbReference type="EMBL" id="QJA63307.1"/>
    </source>
</evidence>
<reference evidence="1" key="1">
    <citation type="submission" date="2020-03" db="EMBL/GenBank/DDBJ databases">
        <title>The deep terrestrial virosphere.</title>
        <authorList>
            <person name="Holmfeldt K."/>
            <person name="Nilsson E."/>
            <person name="Simone D."/>
            <person name="Lopez-Fernandez M."/>
            <person name="Wu X."/>
            <person name="de Brujin I."/>
            <person name="Lundin D."/>
            <person name="Andersson A."/>
            <person name="Bertilsson S."/>
            <person name="Dopson M."/>
        </authorList>
    </citation>
    <scope>NUCLEOTIDE SEQUENCE</scope>
    <source>
        <strain evidence="1">MM415B00636</strain>
    </source>
</reference>
<dbReference type="AlphaFoldDB" id="A0A6M3J213"/>
<accession>A0A6M3J213</accession>
<gene>
    <name evidence="1" type="ORF">MM415B00636_0040</name>
</gene>
<dbReference type="EMBL" id="MT141494">
    <property type="protein sequence ID" value="QJA63307.1"/>
    <property type="molecule type" value="Genomic_DNA"/>
</dbReference>
<sequence length="420" mass="43133">MGDMYVYTSPETIAQRQSEFAKARQGWLGQYGTLGNWYQQNKLNMGSSDSMITGMAAPIESYPTWTPSGQGDLANWGTKFDLSQASYPEEAFLTKSSETKEKSMLSKYAPLAMLAIAAAPALPALLGAGAAGAAGSSSLLPASGALTGDAALAMTAPALGGGYTTGVGATGLGLGGGTGLAGGLTKAASTAKVTEGAGGMFSSLFTPTTVGLTGLGMGLDYLNQSSMAKRQSKTAQEALDLLGGSYQSSVASYDAYKSDIDKSFEEALARQGTAWDEYMGKYGEAVEAAKPNIPAYTKALQGIISEQAAAAMTKAGASSAERGAGGGAYGRDVERIQKEGRESLARNLLPLYQGINLPLPQVQPTLQKNVASPGPTSPVPSMDVLSALSQSGTSNWLSNVTGLGGNLLSNYMLLNLIKGM</sequence>